<dbReference type="PROSITE" id="PS51154">
    <property type="entry name" value="MACRO"/>
    <property type="match status" value="1"/>
</dbReference>
<accession>A0A8H6VQ25</accession>
<proteinExistence type="inferred from homology"/>
<reference evidence="6" key="1">
    <citation type="submission" date="2020-05" db="EMBL/GenBank/DDBJ databases">
        <title>Mycena genomes resolve the evolution of fungal bioluminescence.</title>
        <authorList>
            <person name="Tsai I.J."/>
        </authorList>
    </citation>
    <scope>NUCLEOTIDE SEQUENCE</scope>
    <source>
        <strain evidence="6">110903Hualien_Pintung</strain>
    </source>
</reference>
<dbReference type="EMBL" id="JACAZE010000029">
    <property type="protein sequence ID" value="KAF7289514.1"/>
    <property type="molecule type" value="Genomic_DNA"/>
</dbReference>
<evidence type="ECO:0000313" key="6">
    <source>
        <dbReference type="EMBL" id="KAF7289514.1"/>
    </source>
</evidence>
<evidence type="ECO:0000259" key="5">
    <source>
        <dbReference type="PROSITE" id="PS51154"/>
    </source>
</evidence>
<dbReference type="Proteomes" id="UP000613580">
    <property type="component" value="Unassembled WGS sequence"/>
</dbReference>
<protein>
    <recommendedName>
        <fullName evidence="3">ADP-ribose 1''-phosphate phosphatase</fullName>
        <ecNumber evidence="2">3.1.3.84</ecNumber>
    </recommendedName>
</protein>
<dbReference type="InterPro" id="IPR002589">
    <property type="entry name" value="Macro_dom"/>
</dbReference>
<dbReference type="OrthoDB" id="2155246at2759"/>
<organism evidence="6 7">
    <name type="scientific">Mycena chlorophos</name>
    <name type="common">Agaric fungus</name>
    <name type="synonym">Agaricus chlorophos</name>
    <dbReference type="NCBI Taxonomy" id="658473"/>
    <lineage>
        <taxon>Eukaryota</taxon>
        <taxon>Fungi</taxon>
        <taxon>Dikarya</taxon>
        <taxon>Basidiomycota</taxon>
        <taxon>Agaricomycotina</taxon>
        <taxon>Agaricomycetes</taxon>
        <taxon>Agaricomycetidae</taxon>
        <taxon>Agaricales</taxon>
        <taxon>Marasmiineae</taxon>
        <taxon>Mycenaceae</taxon>
        <taxon>Mycena</taxon>
    </lineage>
</organism>
<evidence type="ECO:0000313" key="7">
    <source>
        <dbReference type="Proteomes" id="UP000613580"/>
    </source>
</evidence>
<dbReference type="Gene3D" id="3.40.220.10">
    <property type="entry name" value="Leucine Aminopeptidase, subunit E, domain 1"/>
    <property type="match status" value="1"/>
</dbReference>
<dbReference type="AlphaFoldDB" id="A0A8H6VQ25"/>
<dbReference type="EC" id="3.1.3.84" evidence="2"/>
<dbReference type="Pfam" id="PF01661">
    <property type="entry name" value="Macro"/>
    <property type="match status" value="1"/>
</dbReference>
<comment type="caution">
    <text evidence="6">The sequence shown here is derived from an EMBL/GenBank/DDBJ whole genome shotgun (WGS) entry which is preliminary data.</text>
</comment>
<dbReference type="SUPFAM" id="SSF52949">
    <property type="entry name" value="Macro domain-like"/>
    <property type="match status" value="1"/>
</dbReference>
<dbReference type="InterPro" id="IPR050892">
    <property type="entry name" value="ADP-ribose_metab_enzymes"/>
</dbReference>
<dbReference type="PANTHER" id="PTHR12521:SF0">
    <property type="entry name" value="ADP-RIBOSE GLYCOHYDROLASE OARD1"/>
    <property type="match status" value="1"/>
</dbReference>
<gene>
    <name evidence="6" type="ORF">HMN09_01345500</name>
</gene>
<evidence type="ECO:0000256" key="1">
    <source>
        <dbReference type="ARBA" id="ARBA00006575"/>
    </source>
</evidence>
<name>A0A8H6VQ25_MYCCL</name>
<comment type="similarity">
    <text evidence="1">Belongs to the POA1 family.</text>
</comment>
<keyword evidence="7" id="KW-1185">Reference proteome</keyword>
<comment type="catalytic activity">
    <reaction evidence="4">
        <text>ADP-alpha-D-ribose 1''-phosphate + H2O = ADP-D-ribose + phosphate</text>
        <dbReference type="Rhea" id="RHEA:25029"/>
        <dbReference type="ChEBI" id="CHEBI:15377"/>
        <dbReference type="ChEBI" id="CHEBI:43474"/>
        <dbReference type="ChEBI" id="CHEBI:57967"/>
        <dbReference type="ChEBI" id="CHEBI:58753"/>
        <dbReference type="EC" id="3.1.3.84"/>
    </reaction>
</comment>
<feature type="domain" description="Macro" evidence="5">
    <location>
        <begin position="1"/>
        <end position="150"/>
    </location>
</feature>
<evidence type="ECO:0000256" key="3">
    <source>
        <dbReference type="ARBA" id="ARBA00019744"/>
    </source>
</evidence>
<sequence length="150" mass="16296">MTVTHLIGDLFSAPANSILVQACNTRGSWGAGIAVAFKEKFPDAFEEYKAACKKDGAALLGSCLLIRGAEYDVACLFTSKDYGRRVDPPDQIIASTRSAVADLVAQNTTDSPKQLFGCRFNSGKFGVEWARTEAILDELEVDMSVYTMEQ</sequence>
<dbReference type="PANTHER" id="PTHR12521">
    <property type="entry name" value="PROTEIN C6ORF130"/>
    <property type="match status" value="1"/>
</dbReference>
<dbReference type="InterPro" id="IPR043472">
    <property type="entry name" value="Macro_dom-like"/>
</dbReference>
<evidence type="ECO:0000256" key="4">
    <source>
        <dbReference type="ARBA" id="ARBA00034427"/>
    </source>
</evidence>
<dbReference type="GO" id="GO:0140291">
    <property type="term" value="P:peptidyl-glutamate ADP-deribosylation"/>
    <property type="evidence" value="ECO:0007669"/>
    <property type="project" value="TreeGrafter"/>
</dbReference>
<evidence type="ECO:0000256" key="2">
    <source>
        <dbReference type="ARBA" id="ARBA00012983"/>
    </source>
</evidence>